<comment type="catalytic activity">
    <reaction evidence="1 9">
        <text>Endohydrolysis of (1-&gt;4)-beta-D-xylosidic linkages in xylans.</text>
        <dbReference type="EC" id="3.2.1.8"/>
    </reaction>
</comment>
<dbReference type="InterPro" id="IPR017853">
    <property type="entry name" value="GH"/>
</dbReference>
<dbReference type="PANTHER" id="PTHR31490:SF88">
    <property type="entry name" value="BETA-XYLANASE"/>
    <property type="match status" value="1"/>
</dbReference>
<sequence>MSGSPISGLVTAALILLLGGAGRLIAQVDKPVPPGGEAIFANASREAAISSTATAYGSVTLPTPEYPAFRFTVEKMPRNPWDIQARWINPAPIKKGEILLLTARARTLDMKSETGESRITTSANRATPPHDSWGGYEFAVGSDWTVIAHPFQAKSDIDANGFQFGINFGTGLQTVELADVSILRFPAGTPMDQMPRPIVTYEGREQDAAWRKEAQERIEKIRKGDLSVTVRDLSGNPVPGAQVHVAMRRHAFPFGTSVRAFRLLDDSPEHEQYRSILTRYFNRATFENEMKWRKTGEPQNSPDKIERAVDWLLSQGFSIRGHCLVWPAARFLPDDVVQLRDKPEELRARFLDHIANTVEAYRGRVSLWDVLNEPVNNMEPWVKDTLGPNAMTEWFEAARAAAPEARLYLNDYAMLSGGARDARRIDELENILRTLRNNDAPVDGIGEQAHFDATLVAPEKMFKTLDRFAAFGLPIEITEFDIASSDARLRADYTRDFLIAAFSHPSVAGITIWGFWAGSHWKPEAALWNRDWSIRPNGQAFIDLVRQQWWTDITETTDASGNVRVRGFLGEYEITVKIGDRQRKVIAQLPGAGLALPVRIDVSSEKANP</sequence>
<evidence type="ECO:0000259" key="10">
    <source>
        <dbReference type="PROSITE" id="PS51760"/>
    </source>
</evidence>
<evidence type="ECO:0000313" key="12">
    <source>
        <dbReference type="Proteomes" id="UP000076023"/>
    </source>
</evidence>
<keyword evidence="4" id="KW-0732">Signal</keyword>
<dbReference type="RefSeq" id="WP_075078049.1">
    <property type="nucleotide sequence ID" value="NZ_BDCO01000002.1"/>
</dbReference>
<dbReference type="InterPro" id="IPR044846">
    <property type="entry name" value="GH10"/>
</dbReference>
<organism evidence="11 12">
    <name type="scientific">Terrimicrobium sacchariphilum</name>
    <dbReference type="NCBI Taxonomy" id="690879"/>
    <lineage>
        <taxon>Bacteria</taxon>
        <taxon>Pseudomonadati</taxon>
        <taxon>Verrucomicrobiota</taxon>
        <taxon>Terrimicrobiia</taxon>
        <taxon>Terrimicrobiales</taxon>
        <taxon>Terrimicrobiaceae</taxon>
        <taxon>Terrimicrobium</taxon>
    </lineage>
</organism>
<evidence type="ECO:0000256" key="6">
    <source>
        <dbReference type="ARBA" id="ARBA00023277"/>
    </source>
</evidence>
<dbReference type="EMBL" id="BDCO01000002">
    <property type="protein sequence ID" value="GAT32203.1"/>
    <property type="molecule type" value="Genomic_DNA"/>
</dbReference>
<dbReference type="Gene3D" id="2.60.120.260">
    <property type="entry name" value="Galactose-binding domain-like"/>
    <property type="match status" value="1"/>
</dbReference>
<evidence type="ECO:0000256" key="7">
    <source>
        <dbReference type="ARBA" id="ARBA00023295"/>
    </source>
</evidence>
<dbReference type="SUPFAM" id="SSF49785">
    <property type="entry name" value="Galactose-binding domain-like"/>
    <property type="match status" value="1"/>
</dbReference>
<dbReference type="GO" id="GO:0045493">
    <property type="term" value="P:xylan catabolic process"/>
    <property type="evidence" value="ECO:0007669"/>
    <property type="project" value="UniProtKB-KW"/>
</dbReference>
<reference evidence="12" key="1">
    <citation type="journal article" date="2017" name="Genome Announc.">
        <title>Draft Genome Sequence of Terrimicrobium sacchariphilum NM-5T, a Facultative Anaerobic Soil Bacterium of the Class Spartobacteria.</title>
        <authorList>
            <person name="Qiu Y.L."/>
            <person name="Tourlousse D.M."/>
            <person name="Matsuura N."/>
            <person name="Ohashi A."/>
            <person name="Sekiguchi Y."/>
        </authorList>
    </citation>
    <scope>NUCLEOTIDE SEQUENCE [LARGE SCALE GENOMIC DNA]</scope>
    <source>
        <strain evidence="12">NM-5</strain>
    </source>
</reference>
<dbReference type="EC" id="3.2.1.8" evidence="9"/>
<dbReference type="InterPro" id="IPR008979">
    <property type="entry name" value="Galactose-bd-like_sf"/>
</dbReference>
<keyword evidence="8 9" id="KW-0624">Polysaccharide degradation</keyword>
<evidence type="ECO:0000256" key="5">
    <source>
        <dbReference type="ARBA" id="ARBA00022801"/>
    </source>
</evidence>
<keyword evidence="5 9" id="KW-0378">Hydrolase</keyword>
<protein>
    <recommendedName>
        <fullName evidence="9">Beta-xylanase</fullName>
        <ecNumber evidence="9">3.2.1.8</ecNumber>
    </recommendedName>
</protein>
<comment type="similarity">
    <text evidence="2 9">Belongs to the glycosyl hydrolase 10 (cellulase F) family.</text>
</comment>
<keyword evidence="7 9" id="KW-0326">Glycosidase</keyword>
<dbReference type="AlphaFoldDB" id="A0A146G420"/>
<keyword evidence="3 11" id="KW-0858">Xylan degradation</keyword>
<keyword evidence="12" id="KW-1185">Reference proteome</keyword>
<gene>
    <name evidence="11" type="ORF">TSACC_2601</name>
</gene>
<dbReference type="Gene3D" id="3.20.20.80">
    <property type="entry name" value="Glycosidases"/>
    <property type="match status" value="1"/>
</dbReference>
<evidence type="ECO:0000313" key="11">
    <source>
        <dbReference type="EMBL" id="GAT32203.1"/>
    </source>
</evidence>
<evidence type="ECO:0000256" key="1">
    <source>
        <dbReference type="ARBA" id="ARBA00000681"/>
    </source>
</evidence>
<dbReference type="SUPFAM" id="SSF51445">
    <property type="entry name" value="(Trans)glycosidases"/>
    <property type="match status" value="1"/>
</dbReference>
<dbReference type="PROSITE" id="PS51760">
    <property type="entry name" value="GH10_2"/>
    <property type="match status" value="1"/>
</dbReference>
<dbReference type="InterPro" id="IPR001000">
    <property type="entry name" value="GH10_dom"/>
</dbReference>
<feature type="domain" description="GH10" evidence="10">
    <location>
        <begin position="264"/>
        <end position="544"/>
    </location>
</feature>
<evidence type="ECO:0000256" key="9">
    <source>
        <dbReference type="RuleBase" id="RU361174"/>
    </source>
</evidence>
<dbReference type="Pfam" id="PF00331">
    <property type="entry name" value="Glyco_hydro_10"/>
    <property type="match status" value="1"/>
</dbReference>
<dbReference type="SMART" id="SM00633">
    <property type="entry name" value="Glyco_10"/>
    <property type="match status" value="1"/>
</dbReference>
<keyword evidence="6 9" id="KW-0119">Carbohydrate metabolism</keyword>
<dbReference type="OrthoDB" id="9809277at2"/>
<evidence type="ECO:0000256" key="8">
    <source>
        <dbReference type="ARBA" id="ARBA00023326"/>
    </source>
</evidence>
<evidence type="ECO:0000256" key="3">
    <source>
        <dbReference type="ARBA" id="ARBA00022651"/>
    </source>
</evidence>
<dbReference type="InParanoid" id="A0A146G420"/>
<dbReference type="GO" id="GO:0031176">
    <property type="term" value="F:endo-1,4-beta-xylanase activity"/>
    <property type="evidence" value="ECO:0007669"/>
    <property type="project" value="UniProtKB-EC"/>
</dbReference>
<dbReference type="STRING" id="690879.TSACC_2601"/>
<accession>A0A146G420</accession>
<dbReference type="Proteomes" id="UP000076023">
    <property type="component" value="Unassembled WGS sequence"/>
</dbReference>
<dbReference type="PANTHER" id="PTHR31490">
    <property type="entry name" value="GLYCOSYL HYDROLASE"/>
    <property type="match status" value="1"/>
</dbReference>
<evidence type="ECO:0000256" key="4">
    <source>
        <dbReference type="ARBA" id="ARBA00022729"/>
    </source>
</evidence>
<name>A0A146G420_TERSA</name>
<proteinExistence type="inferred from homology"/>
<evidence type="ECO:0000256" key="2">
    <source>
        <dbReference type="ARBA" id="ARBA00007495"/>
    </source>
</evidence>
<comment type="caution">
    <text evidence="11">The sequence shown here is derived from an EMBL/GenBank/DDBJ whole genome shotgun (WGS) entry which is preliminary data.</text>
</comment>
<dbReference type="PRINTS" id="PR00134">
    <property type="entry name" value="GLHYDRLASE10"/>
</dbReference>